<proteinExistence type="predicted"/>
<gene>
    <name evidence="2" type="ORF">AUC68_03700</name>
</gene>
<dbReference type="Proteomes" id="UP000094501">
    <property type="component" value="Unassembled WGS sequence"/>
</dbReference>
<accession>A0A1E3W015</accession>
<feature type="coiled-coil region" evidence="1">
    <location>
        <begin position="51"/>
        <end position="92"/>
    </location>
</feature>
<name>A0A1E3W015_9HYPH</name>
<evidence type="ECO:0000313" key="3">
    <source>
        <dbReference type="Proteomes" id="UP000094501"/>
    </source>
</evidence>
<protein>
    <recommendedName>
        <fullName evidence="4">DUF4164 domain-containing protein</fullName>
    </recommendedName>
</protein>
<dbReference type="AlphaFoldDB" id="A0A1E3W015"/>
<comment type="caution">
    <text evidence="2">The sequence shown here is derived from an EMBL/GenBank/DDBJ whole genome shotgun (WGS) entry which is preliminary data.</text>
</comment>
<dbReference type="EMBL" id="LPWG01000011">
    <property type="protein sequence ID" value="ODR99144.1"/>
    <property type="molecule type" value="Genomic_DNA"/>
</dbReference>
<sequence length="109" mass="11898">MAGKANAMAQTMMNLDPTDSLARFDAALHALEGHLGRVFAEDGAKADPKELSALQNQVKYLTEERDQLLADLEAERARVRRLKSANAEVSDRLEAVMGALKDMAPAMQD</sequence>
<organism evidence="2 3">
    <name type="scientific">Methyloceanibacter methanicus</name>
    <dbReference type="NCBI Taxonomy" id="1774968"/>
    <lineage>
        <taxon>Bacteria</taxon>
        <taxon>Pseudomonadati</taxon>
        <taxon>Pseudomonadota</taxon>
        <taxon>Alphaproteobacteria</taxon>
        <taxon>Hyphomicrobiales</taxon>
        <taxon>Hyphomicrobiaceae</taxon>
        <taxon>Methyloceanibacter</taxon>
    </lineage>
</organism>
<evidence type="ECO:0000313" key="2">
    <source>
        <dbReference type="EMBL" id="ODR99144.1"/>
    </source>
</evidence>
<reference evidence="2 3" key="1">
    <citation type="journal article" date="2016" name="Environ. Microbiol.">
        <title>New Methyloceanibacter diversity from North Sea sediments includes methanotroph containing solely the soluble methane monooxygenase.</title>
        <authorList>
            <person name="Vekeman B."/>
            <person name="Kerckhof F.M."/>
            <person name="Cremers G."/>
            <person name="de Vos P."/>
            <person name="Vandamme P."/>
            <person name="Boon N."/>
            <person name="Op den Camp H.J."/>
            <person name="Heylen K."/>
        </authorList>
    </citation>
    <scope>NUCLEOTIDE SEQUENCE [LARGE SCALE GENOMIC DNA]</scope>
    <source>
        <strain evidence="2 3">R-67174</strain>
    </source>
</reference>
<evidence type="ECO:0000256" key="1">
    <source>
        <dbReference type="SAM" id="Coils"/>
    </source>
</evidence>
<evidence type="ECO:0008006" key="4">
    <source>
        <dbReference type="Google" id="ProtNLM"/>
    </source>
</evidence>
<keyword evidence="3" id="KW-1185">Reference proteome</keyword>
<dbReference type="Pfam" id="PF13747">
    <property type="entry name" value="DUF4164"/>
    <property type="match status" value="1"/>
</dbReference>
<keyword evidence="1" id="KW-0175">Coiled coil</keyword>
<dbReference type="STRING" id="1774968.AUC68_03700"/>
<dbReference type="InterPro" id="IPR025310">
    <property type="entry name" value="DUF4164"/>
</dbReference>